<dbReference type="InterPro" id="IPR029498">
    <property type="entry name" value="HeLo_dom"/>
</dbReference>
<feature type="region of interest" description="Disordered" evidence="1">
    <location>
        <begin position="113"/>
        <end position="145"/>
    </location>
</feature>
<proteinExistence type="predicted"/>
<evidence type="ECO:0000256" key="1">
    <source>
        <dbReference type="SAM" id="MobiDB-lite"/>
    </source>
</evidence>
<evidence type="ECO:0000313" key="3">
    <source>
        <dbReference type="EMBL" id="PHH66044.1"/>
    </source>
</evidence>
<gene>
    <name evidence="3" type="ORF">CDD81_569</name>
</gene>
<reference evidence="3 4" key="1">
    <citation type="submission" date="2017-06" db="EMBL/GenBank/DDBJ databases">
        <title>Ant-infecting Ophiocordyceps genomes reveal a high diversity of potential behavioral manipulation genes and a possible major role for enterotoxins.</title>
        <authorList>
            <person name="De Bekker C."/>
            <person name="Evans H.C."/>
            <person name="Brachmann A."/>
            <person name="Hughes D.P."/>
        </authorList>
    </citation>
    <scope>NUCLEOTIDE SEQUENCE [LARGE SCALE GENOMIC DNA]</scope>
    <source>
        <strain evidence="3 4">Map64</strain>
    </source>
</reference>
<dbReference type="Proteomes" id="UP000226192">
    <property type="component" value="Unassembled WGS sequence"/>
</dbReference>
<dbReference type="Gene3D" id="1.20.120.1020">
    <property type="entry name" value="Prion-inhibition and propagation, HeLo domain"/>
    <property type="match status" value="1"/>
</dbReference>
<protein>
    <recommendedName>
        <fullName evidence="2">Prion-inhibition and propagation HeLo domain-containing protein</fullName>
    </recommendedName>
</protein>
<evidence type="ECO:0000313" key="4">
    <source>
        <dbReference type="Proteomes" id="UP000226192"/>
    </source>
</evidence>
<feature type="domain" description="Prion-inhibition and propagation HeLo" evidence="2">
    <location>
        <begin position="8"/>
        <end position="131"/>
    </location>
</feature>
<dbReference type="OrthoDB" id="1911848at2759"/>
<dbReference type="EMBL" id="NJET01000011">
    <property type="protein sequence ID" value="PHH66044.1"/>
    <property type="molecule type" value="Genomic_DNA"/>
</dbReference>
<dbReference type="PANTHER" id="PTHR37542:SF1">
    <property type="entry name" value="PRION-INHIBITION AND PROPAGATION HELO DOMAIN-CONTAINING PROTEIN"/>
    <property type="match status" value="1"/>
</dbReference>
<dbReference type="STRING" id="1399860.A0A2C5YGD8"/>
<organism evidence="3 4">
    <name type="scientific">Ophiocordyceps australis</name>
    <dbReference type="NCBI Taxonomy" id="1399860"/>
    <lineage>
        <taxon>Eukaryota</taxon>
        <taxon>Fungi</taxon>
        <taxon>Dikarya</taxon>
        <taxon>Ascomycota</taxon>
        <taxon>Pezizomycotina</taxon>
        <taxon>Sordariomycetes</taxon>
        <taxon>Hypocreomycetidae</taxon>
        <taxon>Hypocreales</taxon>
        <taxon>Ophiocordycipitaceae</taxon>
        <taxon>Ophiocordyceps</taxon>
    </lineage>
</organism>
<keyword evidence="4" id="KW-1185">Reference proteome</keyword>
<accession>A0A2C5YGD8</accession>
<dbReference type="AlphaFoldDB" id="A0A2C5YGD8"/>
<sequence length="145" mass="16164">MDPISVGGLVIGVASLGLQVYTGCIQAIQLLVTALGYEQEHRYLNLRLRMEQQRLYAWSDASGLLDLDANNHERVLGSNLFGLHRQTVLDLLVQVQCLFDEFTAHQRRHDNLHPLRAGEGSDGDDDVLSSPDRDARRDSPDGARD</sequence>
<feature type="compositionally biased region" description="Basic and acidic residues" evidence="1">
    <location>
        <begin position="131"/>
        <end position="145"/>
    </location>
</feature>
<evidence type="ECO:0000259" key="2">
    <source>
        <dbReference type="Pfam" id="PF14479"/>
    </source>
</evidence>
<name>A0A2C5YGD8_9HYPO</name>
<comment type="caution">
    <text evidence="3">The sequence shown here is derived from an EMBL/GenBank/DDBJ whole genome shotgun (WGS) entry which is preliminary data.</text>
</comment>
<dbReference type="Pfam" id="PF14479">
    <property type="entry name" value="HeLo"/>
    <property type="match status" value="1"/>
</dbReference>
<dbReference type="PANTHER" id="PTHR37542">
    <property type="entry name" value="HELO DOMAIN-CONTAINING PROTEIN-RELATED"/>
    <property type="match status" value="1"/>
</dbReference>
<dbReference type="InterPro" id="IPR038305">
    <property type="entry name" value="HeLo_sf"/>
</dbReference>